<dbReference type="Gene3D" id="3.40.30.10">
    <property type="entry name" value="Glutaredoxin"/>
    <property type="match status" value="1"/>
</dbReference>
<gene>
    <name evidence="2" type="ORF">FYJ73_00580</name>
</gene>
<evidence type="ECO:0000313" key="2">
    <source>
        <dbReference type="EMBL" id="MST83196.1"/>
    </source>
</evidence>
<dbReference type="RefSeq" id="WP_154532549.1">
    <property type="nucleotide sequence ID" value="NZ_VUNG01000001.1"/>
</dbReference>
<proteinExistence type="predicted"/>
<dbReference type="InterPro" id="IPR012336">
    <property type="entry name" value="Thioredoxin-like_fold"/>
</dbReference>
<dbReference type="Proteomes" id="UP000438914">
    <property type="component" value="Unassembled WGS sequence"/>
</dbReference>
<evidence type="ECO:0000313" key="3">
    <source>
        <dbReference type="Proteomes" id="UP000438914"/>
    </source>
</evidence>
<accession>A0A7K0KBA8</accession>
<reference evidence="2 3" key="1">
    <citation type="submission" date="2019-08" db="EMBL/GenBank/DDBJ databases">
        <title>In-depth cultivation of the pig gut microbiome towards novel bacterial diversity and tailored functional studies.</title>
        <authorList>
            <person name="Wylensek D."/>
            <person name="Hitch T.C.A."/>
            <person name="Clavel T."/>
        </authorList>
    </citation>
    <scope>NUCLEOTIDE SEQUENCE [LARGE SCALE GENOMIC DNA]</scope>
    <source>
        <strain evidence="2 3">LKV-178-WT-2A</strain>
    </source>
</reference>
<protein>
    <submittedName>
        <fullName evidence="2">Glutaredoxin-related protein</fullName>
    </submittedName>
</protein>
<dbReference type="Pfam" id="PF13098">
    <property type="entry name" value="Thioredoxin_2"/>
    <property type="match status" value="1"/>
</dbReference>
<name>A0A7K0KBA8_9BACT</name>
<dbReference type="AlphaFoldDB" id="A0A7K0KBA8"/>
<organism evidence="2 3">
    <name type="scientific">Hallella mizrahii</name>
    <dbReference type="NCBI Taxonomy" id="2606637"/>
    <lineage>
        <taxon>Bacteria</taxon>
        <taxon>Pseudomonadati</taxon>
        <taxon>Bacteroidota</taxon>
        <taxon>Bacteroidia</taxon>
        <taxon>Bacteroidales</taxon>
        <taxon>Prevotellaceae</taxon>
        <taxon>Hallella</taxon>
    </lineage>
</organism>
<keyword evidence="3" id="KW-1185">Reference proteome</keyword>
<sequence length="100" mass="10978">MIKIYGMPTCPYCAYVDEQVKGDKRFKVIDIGENVRYMSAFMHLRDKSAAFDHSKEIGDIGIPAFVLEDGTVTLKPEDVGLKEYDPNVGGPACSLDGKGC</sequence>
<comment type="caution">
    <text evidence="2">The sequence shown here is derived from an EMBL/GenBank/DDBJ whole genome shotgun (WGS) entry which is preliminary data.</text>
</comment>
<feature type="domain" description="Thioredoxin-like fold" evidence="1">
    <location>
        <begin position="4"/>
        <end position="73"/>
    </location>
</feature>
<dbReference type="EMBL" id="VUNG01000001">
    <property type="protein sequence ID" value="MST83196.1"/>
    <property type="molecule type" value="Genomic_DNA"/>
</dbReference>
<evidence type="ECO:0000259" key="1">
    <source>
        <dbReference type="Pfam" id="PF13098"/>
    </source>
</evidence>